<gene>
    <name evidence="1" type="ORF">DSO57_1023619</name>
</gene>
<keyword evidence="2" id="KW-1185">Reference proteome</keyword>
<evidence type="ECO:0000313" key="2">
    <source>
        <dbReference type="Proteomes" id="UP001165960"/>
    </source>
</evidence>
<organism evidence="1 2">
    <name type="scientific">Entomophthora muscae</name>
    <dbReference type="NCBI Taxonomy" id="34485"/>
    <lineage>
        <taxon>Eukaryota</taxon>
        <taxon>Fungi</taxon>
        <taxon>Fungi incertae sedis</taxon>
        <taxon>Zoopagomycota</taxon>
        <taxon>Entomophthoromycotina</taxon>
        <taxon>Entomophthoromycetes</taxon>
        <taxon>Entomophthorales</taxon>
        <taxon>Entomophthoraceae</taxon>
        <taxon>Entomophthora</taxon>
    </lineage>
</organism>
<dbReference type="EMBL" id="QTSX02000834">
    <property type="protein sequence ID" value="KAJ9084524.1"/>
    <property type="molecule type" value="Genomic_DNA"/>
</dbReference>
<accession>A0ACC2UCK4</accession>
<proteinExistence type="predicted"/>
<sequence length="561" mass="62726">MSIFKWIGGNSNGGKQNSTEGGFDGDDRYFGLENFGNTCYCNSVLQALYFCKPFRECINNFPIRSPLITRTEAHLAEAMNDATISQEPNPSKVKRKSSTIILSSRGSSSSVPALSGKLPFNPDEFTTHQALNIPENLFTSLKDLFAKIECQSKRIGTIAPSSFINRLKQENEDFRGAQHQDAHEFLNFTLNRIAEHVVRMKKDEDKRERENGVDPSRADSSTDKDSEVSKDSNAKSTPVSWVQQIFEGKLTNETKCLTCDTVTCKEESFIDLSIDIEENSSVSSCLRQFSANEMLCDRNKYFCDVCNNLQEAEKRMRIKKLPNVLALHLKRFKFQERLNRFAKLPYRVVFPMDLRLFNTTNDSDDTDRLYSLFAIVVHIGSGLNHGHYVSVVKSGSHWLLFDDETVERIDEEDICKFFGDHPGVGSGYVLFYEAQDLNLESLGLVVPSNSPSSVDPPTLPSSPLSLESVNSTGRNPSRKKTLTPPSFFLNQAGPYSALSPPSTSSITNGSNSLPSAGWFSKSNKAPKSKPSEIKIPKHEFYPGSVDKDTTKPSSMVMTAWR</sequence>
<dbReference type="Proteomes" id="UP001165960">
    <property type="component" value="Unassembled WGS sequence"/>
</dbReference>
<protein>
    <submittedName>
        <fullName evidence="1">Uncharacterized protein</fullName>
    </submittedName>
</protein>
<evidence type="ECO:0000313" key="1">
    <source>
        <dbReference type="EMBL" id="KAJ9084524.1"/>
    </source>
</evidence>
<name>A0ACC2UCK4_9FUNG</name>
<comment type="caution">
    <text evidence="1">The sequence shown here is derived from an EMBL/GenBank/DDBJ whole genome shotgun (WGS) entry which is preliminary data.</text>
</comment>
<reference evidence="1" key="1">
    <citation type="submission" date="2022-04" db="EMBL/GenBank/DDBJ databases">
        <title>Genome of the entomopathogenic fungus Entomophthora muscae.</title>
        <authorList>
            <person name="Elya C."/>
            <person name="Lovett B.R."/>
            <person name="Lee E."/>
            <person name="Macias A.M."/>
            <person name="Hajek A.E."/>
            <person name="De Bivort B.L."/>
            <person name="Kasson M.T."/>
            <person name="De Fine Licht H.H."/>
            <person name="Stajich J.E."/>
        </authorList>
    </citation>
    <scope>NUCLEOTIDE SEQUENCE</scope>
    <source>
        <strain evidence="1">Berkeley</strain>
    </source>
</reference>